<protein>
    <submittedName>
        <fullName evidence="2">Uncharacterized protein</fullName>
    </submittedName>
</protein>
<feature type="region of interest" description="Disordered" evidence="1">
    <location>
        <begin position="1"/>
        <end position="104"/>
    </location>
</feature>
<comment type="caution">
    <text evidence="2">The sequence shown here is derived from an EMBL/GenBank/DDBJ whole genome shotgun (WGS) entry which is preliminary data.</text>
</comment>
<evidence type="ECO:0000256" key="1">
    <source>
        <dbReference type="SAM" id="MobiDB-lite"/>
    </source>
</evidence>
<organism evidence="2 3">
    <name type="scientific">Pleurodeles waltl</name>
    <name type="common">Iberian ribbed newt</name>
    <dbReference type="NCBI Taxonomy" id="8319"/>
    <lineage>
        <taxon>Eukaryota</taxon>
        <taxon>Metazoa</taxon>
        <taxon>Chordata</taxon>
        <taxon>Craniata</taxon>
        <taxon>Vertebrata</taxon>
        <taxon>Euteleostomi</taxon>
        <taxon>Amphibia</taxon>
        <taxon>Batrachia</taxon>
        <taxon>Caudata</taxon>
        <taxon>Salamandroidea</taxon>
        <taxon>Salamandridae</taxon>
        <taxon>Pleurodelinae</taxon>
        <taxon>Pleurodeles</taxon>
    </lineage>
</organism>
<sequence length="225" mass="24516">MALDGAIRPALPALRGKKPRRPDSAGVGGKWRMGDNEKEGRKTTRKTEAHLKERLVEEESNDDDFVSQLLRNRPPPYAAHESDPSTSADPTAPTQFNGTSEANHTSAFEATTVLTAIEKFGLDEKYLHEGTNAQGELSSNVFYCLLRAWLGHRARWPSPCEALPGPGTLSANIHPNRGGEGADPWRFPPGGLPALFGPGLTAAQVREAGERREAWRRLISARAGF</sequence>
<keyword evidence="3" id="KW-1185">Reference proteome</keyword>
<reference evidence="2" key="1">
    <citation type="journal article" date="2022" name="bioRxiv">
        <title>Sequencing and chromosome-scale assembly of the giantPleurodeles waltlgenome.</title>
        <authorList>
            <person name="Brown T."/>
            <person name="Elewa A."/>
            <person name="Iarovenko S."/>
            <person name="Subramanian E."/>
            <person name="Araus A.J."/>
            <person name="Petzold A."/>
            <person name="Susuki M."/>
            <person name="Suzuki K.-i.T."/>
            <person name="Hayashi T."/>
            <person name="Toyoda A."/>
            <person name="Oliveira C."/>
            <person name="Osipova E."/>
            <person name="Leigh N.D."/>
            <person name="Simon A."/>
            <person name="Yun M.H."/>
        </authorList>
    </citation>
    <scope>NUCLEOTIDE SEQUENCE</scope>
    <source>
        <strain evidence="2">20211129_DDA</strain>
        <tissue evidence="2">Liver</tissue>
    </source>
</reference>
<feature type="compositionally biased region" description="Basic and acidic residues" evidence="1">
    <location>
        <begin position="32"/>
        <end position="57"/>
    </location>
</feature>
<dbReference type="Proteomes" id="UP001066276">
    <property type="component" value="Chromosome 4_1"/>
</dbReference>
<evidence type="ECO:0000313" key="3">
    <source>
        <dbReference type="Proteomes" id="UP001066276"/>
    </source>
</evidence>
<gene>
    <name evidence="2" type="ORF">NDU88_003844</name>
</gene>
<accession>A0AAV7T6F5</accession>
<dbReference type="AlphaFoldDB" id="A0AAV7T6F5"/>
<proteinExistence type="predicted"/>
<feature type="compositionally biased region" description="Polar residues" evidence="1">
    <location>
        <begin position="84"/>
        <end position="104"/>
    </location>
</feature>
<evidence type="ECO:0000313" key="2">
    <source>
        <dbReference type="EMBL" id="KAJ1171987.1"/>
    </source>
</evidence>
<name>A0AAV7T6F5_PLEWA</name>
<dbReference type="EMBL" id="JANPWB010000007">
    <property type="protein sequence ID" value="KAJ1171987.1"/>
    <property type="molecule type" value="Genomic_DNA"/>
</dbReference>